<evidence type="ECO:0000256" key="3">
    <source>
        <dbReference type="ARBA" id="ARBA00005155"/>
    </source>
</evidence>
<keyword evidence="6" id="KW-0004">4Fe-4S</keyword>
<evidence type="ECO:0000256" key="5">
    <source>
        <dbReference type="ARBA" id="ARBA00021702"/>
    </source>
</evidence>
<reference evidence="17" key="1">
    <citation type="submission" date="2011-12" db="EMBL/GenBank/DDBJ databases">
        <title>Complete sequence of Methanoregula formicicum SMSP.</title>
        <authorList>
            <person name="Lucas S."/>
            <person name="Han J."/>
            <person name="Lapidus A."/>
            <person name="Cheng J.-F."/>
            <person name="Goodwin L."/>
            <person name="Pitluck S."/>
            <person name="Peters L."/>
            <person name="Ovchinnikova G."/>
            <person name="Teshima H."/>
            <person name="Detter J.C."/>
            <person name="Han C."/>
            <person name="Tapia R."/>
            <person name="Land M."/>
            <person name="Hauser L."/>
            <person name="Kyrpides N."/>
            <person name="Ivanova N."/>
            <person name="Pagani I."/>
            <person name="Imachi H."/>
            <person name="Tamaki H."/>
            <person name="Sekiguchi Y."/>
            <person name="Kamagata Y."/>
            <person name="Cadillo-Quiroz H."/>
            <person name="Zinder S."/>
            <person name="Liu W.-T."/>
            <person name="Woyke T."/>
        </authorList>
    </citation>
    <scope>NUCLEOTIDE SEQUENCE [LARGE SCALE GENOMIC DNA]</scope>
    <source>
        <strain evidence="17">DSM 22288 / NBRC 105244 / SMSP</strain>
    </source>
</reference>
<dbReference type="UniPathway" id="UPA00782"/>
<dbReference type="SFLD" id="SFLDG01067">
    <property type="entry name" value="SPASM/twitch_domain_containing"/>
    <property type="match status" value="1"/>
</dbReference>
<dbReference type="InterPro" id="IPR007197">
    <property type="entry name" value="rSAM"/>
</dbReference>
<dbReference type="SMART" id="SM00729">
    <property type="entry name" value="Elp3"/>
    <property type="match status" value="1"/>
</dbReference>
<dbReference type="PANTHER" id="PTHR43787:SF13">
    <property type="entry name" value="FEMO COFACTOR BIOSYNTHESIS PROTEIN NIFB"/>
    <property type="match status" value="1"/>
</dbReference>
<comment type="similarity">
    <text evidence="4">Belongs to the radical SAM superfamily. NifB family.</text>
</comment>
<evidence type="ECO:0000256" key="7">
    <source>
        <dbReference type="ARBA" id="ARBA00022691"/>
    </source>
</evidence>
<keyword evidence="11" id="KW-0535">Nitrogen fixation</keyword>
<dbReference type="GO" id="GO:0032324">
    <property type="term" value="P:molybdopterin cofactor biosynthetic process"/>
    <property type="evidence" value="ECO:0007669"/>
    <property type="project" value="UniProtKB-ARBA"/>
</dbReference>
<evidence type="ECO:0000256" key="11">
    <source>
        <dbReference type="ARBA" id="ARBA00023231"/>
    </source>
</evidence>
<dbReference type="eggNOG" id="arCOG00956">
    <property type="taxonomic scope" value="Archaea"/>
</dbReference>
<evidence type="ECO:0000256" key="4">
    <source>
        <dbReference type="ARBA" id="ARBA00006804"/>
    </source>
</evidence>
<organism evidence="16 17">
    <name type="scientific">Methanoregula formicica (strain DSM 22288 / NBRC 105244 / SMSP)</name>
    <dbReference type="NCBI Taxonomy" id="593750"/>
    <lineage>
        <taxon>Archaea</taxon>
        <taxon>Methanobacteriati</taxon>
        <taxon>Methanobacteriota</taxon>
        <taxon>Stenosarchaea group</taxon>
        <taxon>Methanomicrobia</taxon>
        <taxon>Methanomicrobiales</taxon>
        <taxon>Methanoregulaceae</taxon>
        <taxon>Methanoregula</taxon>
    </lineage>
</organism>
<dbReference type="Proteomes" id="UP000010824">
    <property type="component" value="Chromosome"/>
</dbReference>
<dbReference type="PANTHER" id="PTHR43787">
    <property type="entry name" value="FEMO COFACTOR BIOSYNTHESIS PROTEIN NIFB-RELATED"/>
    <property type="match status" value="1"/>
</dbReference>
<reference evidence="16 17" key="2">
    <citation type="journal article" date="2014" name="Genome Announc.">
        <title>Complete Genome Sequence of Methanoregula formicica SMSPT, a Mesophilic Hydrogenotrophic Methanogen Isolated from a Methanogenic Upflow Anaerobic Sludge Blanket Reactor.</title>
        <authorList>
            <person name="Yamamoto K."/>
            <person name="Tamaki H."/>
            <person name="Cadillo-Quiroz H."/>
            <person name="Imachi H."/>
            <person name="Kyrpides N."/>
            <person name="Woyke T."/>
            <person name="Goodwin L."/>
            <person name="Zinder S.H."/>
            <person name="Kamagata Y."/>
            <person name="Liu W.T."/>
        </authorList>
    </citation>
    <scope>NUCLEOTIDE SEQUENCE [LARGE SCALE GENOMIC DNA]</scope>
    <source>
        <strain evidence="17">DSM 22288 / NBRC 105244 / SMSP</strain>
    </source>
</reference>
<dbReference type="InterPro" id="IPR006638">
    <property type="entry name" value="Elp3/MiaA/NifB-like_rSAM"/>
</dbReference>
<dbReference type="STRING" id="593750.Metfor_2544"/>
<feature type="domain" description="Radical SAM core" evidence="15">
    <location>
        <begin position="62"/>
        <end position="304"/>
    </location>
</feature>
<evidence type="ECO:0000256" key="2">
    <source>
        <dbReference type="ARBA" id="ARBA00003522"/>
    </source>
</evidence>
<evidence type="ECO:0000256" key="9">
    <source>
        <dbReference type="ARBA" id="ARBA00023004"/>
    </source>
</evidence>
<dbReference type="SFLD" id="SFLDS00029">
    <property type="entry name" value="Radical_SAM"/>
    <property type="match status" value="1"/>
</dbReference>
<dbReference type="EMBL" id="CP003167">
    <property type="protein sequence ID" value="AGB03537.1"/>
    <property type="molecule type" value="Genomic_DNA"/>
</dbReference>
<dbReference type="InterPro" id="IPR058240">
    <property type="entry name" value="rSAM_sf"/>
</dbReference>
<gene>
    <name evidence="16" type="ordered locus">Metfor_2544</name>
</gene>
<proteinExistence type="inferred from homology"/>
<evidence type="ECO:0000313" key="17">
    <source>
        <dbReference type="Proteomes" id="UP000010824"/>
    </source>
</evidence>
<comment type="cofactor">
    <cofactor evidence="1">
        <name>[4Fe-4S] cluster</name>
        <dbReference type="ChEBI" id="CHEBI:49883"/>
    </cofactor>
</comment>
<dbReference type="InterPro" id="IPR013785">
    <property type="entry name" value="Aldolase_TIM"/>
</dbReference>
<evidence type="ECO:0000256" key="10">
    <source>
        <dbReference type="ARBA" id="ARBA00023014"/>
    </source>
</evidence>
<keyword evidence="9" id="KW-0408">Iron</keyword>
<evidence type="ECO:0000256" key="14">
    <source>
        <dbReference type="ARBA" id="ARBA00032102"/>
    </source>
</evidence>
<comment type="function">
    <text evidence="2">Involved in the biosynthesis of the iron-molybdenum cofactor (FeMo-co or M-cluster) found in the dinitrogenase enzyme of the nitrogenase complex in nitrogen-fixing microorganisms. NifB catalyzes the crucial step of radical SAM-dependent carbide insertion that occurs concomitant with the insertion of a 9th sulfur and the rearrangement/coupling of two [4Fe-4S] clusters into a [8Fe-9S-C] cluster, the precursor to the M-cluster.</text>
</comment>
<dbReference type="SUPFAM" id="SSF102114">
    <property type="entry name" value="Radical SAM enzymes"/>
    <property type="match status" value="1"/>
</dbReference>
<dbReference type="GO" id="GO:0046872">
    <property type="term" value="F:metal ion binding"/>
    <property type="evidence" value="ECO:0007669"/>
    <property type="project" value="UniProtKB-KW"/>
</dbReference>
<dbReference type="GO" id="GO:0016829">
    <property type="term" value="F:lyase activity"/>
    <property type="evidence" value="ECO:0007669"/>
    <property type="project" value="UniProtKB-KW"/>
</dbReference>
<dbReference type="AlphaFoldDB" id="L0HFM3"/>
<dbReference type="NCBIfam" id="TIGR01290">
    <property type="entry name" value="nifB"/>
    <property type="match status" value="1"/>
</dbReference>
<dbReference type="CDD" id="cd01335">
    <property type="entry name" value="Radical_SAM"/>
    <property type="match status" value="1"/>
</dbReference>
<dbReference type="InParanoid" id="L0HFM3"/>
<comment type="pathway">
    <text evidence="3">Cofactor biosynthesis; Fe-Mo cofactor biosynthesis.</text>
</comment>
<dbReference type="GO" id="GO:0051539">
    <property type="term" value="F:4 iron, 4 sulfur cluster binding"/>
    <property type="evidence" value="ECO:0007669"/>
    <property type="project" value="UniProtKB-KW"/>
</dbReference>
<evidence type="ECO:0000256" key="6">
    <source>
        <dbReference type="ARBA" id="ARBA00022485"/>
    </source>
</evidence>
<dbReference type="PROSITE" id="PS51918">
    <property type="entry name" value="RADICAL_SAM"/>
    <property type="match status" value="1"/>
</dbReference>
<keyword evidence="12" id="KW-0456">Lyase</keyword>
<dbReference type="Gene3D" id="3.20.20.70">
    <property type="entry name" value="Aldolase class I"/>
    <property type="match status" value="1"/>
</dbReference>
<dbReference type="PROSITE" id="PS01305">
    <property type="entry name" value="MOAA_NIFB_PQQE"/>
    <property type="match status" value="1"/>
</dbReference>
<keyword evidence="8" id="KW-0479">Metal-binding</keyword>
<evidence type="ECO:0000313" key="16">
    <source>
        <dbReference type="EMBL" id="AGB03537.1"/>
    </source>
</evidence>
<dbReference type="Pfam" id="PF04055">
    <property type="entry name" value="Radical_SAM"/>
    <property type="match status" value="1"/>
</dbReference>
<evidence type="ECO:0000256" key="1">
    <source>
        <dbReference type="ARBA" id="ARBA00001966"/>
    </source>
</evidence>
<name>L0HFM3_METFS</name>
<keyword evidence="7" id="KW-0949">S-adenosyl-L-methionine</keyword>
<dbReference type="InterPro" id="IPR000385">
    <property type="entry name" value="MoaA_NifB_PqqE_Fe-S-bd_CS"/>
</dbReference>
<protein>
    <recommendedName>
        <fullName evidence="5">FeMo cofactor biosynthesis protein NifB</fullName>
    </recommendedName>
    <alternativeName>
        <fullName evidence="14">Nitrogenase cofactor maturase NifB</fullName>
    </alternativeName>
    <alternativeName>
        <fullName evidence="13">Radical SAM assemblase NifB</fullName>
    </alternativeName>
</protein>
<dbReference type="HOGENOM" id="CLU_027639_1_0_2"/>
<evidence type="ECO:0000256" key="13">
    <source>
        <dbReference type="ARBA" id="ARBA00030926"/>
    </source>
</evidence>
<dbReference type="KEGG" id="mfo:Metfor_2544"/>
<evidence type="ECO:0000259" key="15">
    <source>
        <dbReference type="PROSITE" id="PS51918"/>
    </source>
</evidence>
<dbReference type="SFLD" id="SFLDF00281">
    <property type="entry name" value="FeMo_cofactor_biosynthesis_pro"/>
    <property type="match status" value="1"/>
</dbReference>
<sequence length="323" mass="36597">MHAADSCPLSQLHGINTPRTYVVMFIMPDEVKYAEVQGRKVQWDPAQMRKIKEHPCFSEGACHNFGRCHVPVAPKCNIQCNYCIRDFDCVNESRPGVTTKVLKPDEAMDMVKKVVDKYNYIKVVGIAGPGDPLANEETFETLKQLHEKYPNVIKCISTNGLLLPDKIDLLQKYDVGNITVTLNAIDPEIGAKIYQFVDYQGKRYEGIEGAKLLLSQQMKGIEEAVRRKMIVKINTVYIPGINEDHIPAIAKKVGEMGVYTFNLIPLIAQYKFANITPPTPEMKRKMQDECGKYVKQMRHCQRCRADAIGKLGHDIQSCVYENK</sequence>
<keyword evidence="17" id="KW-1185">Reference proteome</keyword>
<dbReference type="SFLD" id="SFLDG01068">
    <property type="entry name" value="FeMo_cofactor_biosynthesis_pro"/>
    <property type="match status" value="1"/>
</dbReference>
<evidence type="ECO:0000256" key="8">
    <source>
        <dbReference type="ARBA" id="ARBA00022723"/>
    </source>
</evidence>
<dbReference type="InterPro" id="IPR005980">
    <property type="entry name" value="Nase_CF_NifB"/>
</dbReference>
<keyword evidence="10" id="KW-0411">Iron-sulfur</keyword>
<accession>L0HFM3</accession>
<evidence type="ECO:0000256" key="12">
    <source>
        <dbReference type="ARBA" id="ARBA00023239"/>
    </source>
</evidence>